<comment type="caution">
    <text evidence="1">The sequence shown here is derived from an EMBL/GenBank/DDBJ whole genome shotgun (WGS) entry which is preliminary data.</text>
</comment>
<keyword evidence="2" id="KW-1185">Reference proteome</keyword>
<dbReference type="Pfam" id="PF05120">
    <property type="entry name" value="GvpG"/>
    <property type="match status" value="1"/>
</dbReference>
<dbReference type="InterPro" id="IPR007804">
    <property type="entry name" value="GvpG"/>
</dbReference>
<dbReference type="OrthoDB" id="3541554at2"/>
<dbReference type="AlphaFoldDB" id="A0A9X7JUQ8"/>
<gene>
    <name evidence="1" type="ORF">B7P34_03510</name>
</gene>
<reference evidence="1 2" key="1">
    <citation type="submission" date="2018-03" db="EMBL/GenBank/DDBJ databases">
        <title>Chitinolytic properties of Streptosporangium nondiastaticum TBG75A20.</title>
        <authorList>
            <person name="Gayathri V."/>
            <person name="Shiburaj S."/>
        </authorList>
    </citation>
    <scope>NUCLEOTIDE SEQUENCE [LARGE SCALE GENOMIC DNA]</scope>
    <source>
        <strain evidence="1 2">TBG75A20</strain>
    </source>
</reference>
<evidence type="ECO:0000313" key="2">
    <source>
        <dbReference type="Proteomes" id="UP000242427"/>
    </source>
</evidence>
<organism evidence="1 2">
    <name type="scientific">Streptosporangium nondiastaticum</name>
    <dbReference type="NCBI Taxonomy" id="35764"/>
    <lineage>
        <taxon>Bacteria</taxon>
        <taxon>Bacillati</taxon>
        <taxon>Actinomycetota</taxon>
        <taxon>Actinomycetes</taxon>
        <taxon>Streptosporangiales</taxon>
        <taxon>Streptosporangiaceae</taxon>
        <taxon>Streptosporangium</taxon>
    </lineage>
</organism>
<evidence type="ECO:0000313" key="1">
    <source>
        <dbReference type="EMBL" id="PSJ30076.1"/>
    </source>
</evidence>
<dbReference type="RefSeq" id="WP_106674281.1">
    <property type="nucleotide sequence ID" value="NZ_PXWG01000004.1"/>
</dbReference>
<dbReference type="EMBL" id="PXWG01000004">
    <property type="protein sequence ID" value="PSJ30076.1"/>
    <property type="molecule type" value="Genomic_DNA"/>
</dbReference>
<accession>A0A9X7JUQ8</accession>
<proteinExistence type="predicted"/>
<dbReference type="Proteomes" id="UP000242427">
    <property type="component" value="Unassembled WGS sequence"/>
</dbReference>
<protein>
    <submittedName>
        <fullName evidence="1">Gas vesicle protein GvpG</fullName>
    </submittedName>
</protein>
<sequence length="72" mass="8203">MIGFVGWVLRRVVAEAERLYYDPAVVLGELKALEEQLAAGLIGEEEFDRREDELLDRLAETRRRAGGQERTA</sequence>
<name>A0A9X7JUQ8_9ACTN</name>